<dbReference type="InterPro" id="IPR000524">
    <property type="entry name" value="Tscrpt_reg_HTH_GntR"/>
</dbReference>
<dbReference type="STRING" id="53254.SAMN05660750_02623"/>
<dbReference type="PRINTS" id="PR00035">
    <property type="entry name" value="HTHGNTR"/>
</dbReference>
<keyword evidence="6" id="KW-0670">Pyruvate</keyword>
<dbReference type="InterPro" id="IPR008920">
    <property type="entry name" value="TF_FadR/GntR_C"/>
</dbReference>
<dbReference type="GO" id="GO:0003677">
    <property type="term" value="F:DNA binding"/>
    <property type="evidence" value="ECO:0007669"/>
    <property type="project" value="UniProtKB-KW"/>
</dbReference>
<dbReference type="PROSITE" id="PS50949">
    <property type="entry name" value="HTH_GNTR"/>
    <property type="match status" value="1"/>
</dbReference>
<feature type="domain" description="HTH gntR-type" evidence="4">
    <location>
        <begin position="23"/>
        <end position="91"/>
    </location>
</feature>
<evidence type="ECO:0000256" key="1">
    <source>
        <dbReference type="ARBA" id="ARBA00023015"/>
    </source>
</evidence>
<accession>A0A0Q3KIP1</accession>
<keyword evidence="7" id="KW-1185">Reference proteome</keyword>
<dbReference type="Pfam" id="PF07729">
    <property type="entry name" value="FCD"/>
    <property type="match status" value="1"/>
</dbReference>
<dbReference type="SMART" id="SM00345">
    <property type="entry name" value="HTH_GNTR"/>
    <property type="match status" value="1"/>
</dbReference>
<dbReference type="SUPFAM" id="SSF48008">
    <property type="entry name" value="GntR ligand-binding domain-like"/>
    <property type="match status" value="1"/>
</dbReference>
<dbReference type="CDD" id="cd07377">
    <property type="entry name" value="WHTH_GntR"/>
    <property type="match status" value="1"/>
</dbReference>
<dbReference type="EMBL" id="LMAR01000049">
    <property type="protein sequence ID" value="KQK29475.1"/>
    <property type="molecule type" value="Genomic_DNA"/>
</dbReference>
<dbReference type="InterPro" id="IPR011711">
    <property type="entry name" value="GntR_C"/>
</dbReference>
<evidence type="ECO:0000313" key="7">
    <source>
        <dbReference type="Proteomes" id="UP000051562"/>
    </source>
</evidence>
<evidence type="ECO:0000259" key="4">
    <source>
        <dbReference type="PROSITE" id="PS50949"/>
    </source>
</evidence>
<dbReference type="PANTHER" id="PTHR43537:SF5">
    <property type="entry name" value="UXU OPERON TRANSCRIPTIONAL REGULATOR"/>
    <property type="match status" value="1"/>
</dbReference>
<dbReference type="Gene3D" id="1.20.120.530">
    <property type="entry name" value="GntR ligand-binding domain-like"/>
    <property type="match status" value="1"/>
</dbReference>
<protein>
    <submittedName>
        <fullName evidence="6">GntR family transcriptional regulator, transcriptional repressor for pyruvate dehydrogenase complex</fullName>
    </submittedName>
</protein>
<dbReference type="RefSeq" id="WP_055729306.1">
    <property type="nucleotide sequence ID" value="NZ_FUYX01000006.1"/>
</dbReference>
<evidence type="ECO:0000313" key="5">
    <source>
        <dbReference type="EMBL" id="KQK29475.1"/>
    </source>
</evidence>
<dbReference type="Proteomes" id="UP000190130">
    <property type="component" value="Unassembled WGS sequence"/>
</dbReference>
<organism evidence="5 7">
    <name type="scientific">Bosea thiooxidans</name>
    <dbReference type="NCBI Taxonomy" id="53254"/>
    <lineage>
        <taxon>Bacteria</taxon>
        <taxon>Pseudomonadati</taxon>
        <taxon>Pseudomonadota</taxon>
        <taxon>Alphaproteobacteria</taxon>
        <taxon>Hyphomicrobiales</taxon>
        <taxon>Boseaceae</taxon>
        <taxon>Bosea</taxon>
    </lineage>
</organism>
<dbReference type="SUPFAM" id="SSF46785">
    <property type="entry name" value="Winged helix' DNA-binding domain"/>
    <property type="match status" value="1"/>
</dbReference>
<dbReference type="InterPro" id="IPR036388">
    <property type="entry name" value="WH-like_DNA-bd_sf"/>
</dbReference>
<dbReference type="EMBL" id="FUYX01000006">
    <property type="protein sequence ID" value="SKB84710.1"/>
    <property type="molecule type" value="Genomic_DNA"/>
</dbReference>
<dbReference type="Gene3D" id="1.10.10.10">
    <property type="entry name" value="Winged helix-like DNA-binding domain superfamily/Winged helix DNA-binding domain"/>
    <property type="match status" value="1"/>
</dbReference>
<dbReference type="GO" id="GO:0003700">
    <property type="term" value="F:DNA-binding transcription factor activity"/>
    <property type="evidence" value="ECO:0007669"/>
    <property type="project" value="InterPro"/>
</dbReference>
<evidence type="ECO:0000313" key="8">
    <source>
        <dbReference type="Proteomes" id="UP000190130"/>
    </source>
</evidence>
<name>A0A0Q3KIP1_9HYPH</name>
<reference evidence="5 7" key="1">
    <citation type="submission" date="2015-10" db="EMBL/GenBank/DDBJ databases">
        <title>Draft genome of Bosea thiooxidans.</title>
        <authorList>
            <person name="Wang X."/>
        </authorList>
    </citation>
    <scope>NUCLEOTIDE SEQUENCE [LARGE SCALE GENOMIC DNA]</scope>
    <source>
        <strain evidence="5 7">CGMCC 9174</strain>
    </source>
</reference>
<evidence type="ECO:0000256" key="2">
    <source>
        <dbReference type="ARBA" id="ARBA00023125"/>
    </source>
</evidence>
<evidence type="ECO:0000313" key="6">
    <source>
        <dbReference type="EMBL" id="SKB84710.1"/>
    </source>
</evidence>
<dbReference type="InterPro" id="IPR036390">
    <property type="entry name" value="WH_DNA-bd_sf"/>
</dbReference>
<dbReference type="SMART" id="SM00895">
    <property type="entry name" value="FCD"/>
    <property type="match status" value="1"/>
</dbReference>
<keyword evidence="2" id="KW-0238">DNA-binding</keyword>
<dbReference type="Pfam" id="PF00392">
    <property type="entry name" value="GntR"/>
    <property type="match status" value="1"/>
</dbReference>
<proteinExistence type="predicted"/>
<evidence type="ECO:0000256" key="3">
    <source>
        <dbReference type="ARBA" id="ARBA00023163"/>
    </source>
</evidence>
<keyword evidence="3" id="KW-0804">Transcription</keyword>
<dbReference type="Proteomes" id="UP000051562">
    <property type="component" value="Unassembled WGS sequence"/>
</dbReference>
<keyword evidence="1" id="KW-0805">Transcription regulation</keyword>
<reference evidence="6 8" key="2">
    <citation type="submission" date="2017-02" db="EMBL/GenBank/DDBJ databases">
        <authorList>
            <person name="Peterson S.W."/>
        </authorList>
    </citation>
    <scope>NUCLEOTIDE SEQUENCE [LARGE SCALE GENOMIC DNA]</scope>
    <source>
        <strain evidence="6 8">DSM 9653</strain>
    </source>
</reference>
<dbReference type="AlphaFoldDB" id="A0A0Q3KIP1"/>
<dbReference type="PANTHER" id="PTHR43537">
    <property type="entry name" value="TRANSCRIPTIONAL REGULATOR, GNTR FAMILY"/>
    <property type="match status" value="1"/>
</dbReference>
<dbReference type="OrthoDB" id="9805385at2"/>
<sequence length="263" mass="29162">MSDPARSMLDEDDLFAGGDVVPMRLGDAVIQRITQAIHDGRLKPGDSLPSEARIAASFGVSKPIAREAIRQLAAMGVVHIQQGKPTRVQALDAAPLDRFYRFAVRGRANGLTEAVELRRILEPPIAAHSAERRTIEDVEKLDLILARMEDSLGNVPRWIEADLDFHEAVAASSGNRLLDFQIRGLRPVIREVMEIFNSREARGPEDWQRTFERHVRVVEAIRVGDPAAASAAMNTHFEAAEAAIAELANHREDHHEPEDDARP</sequence>
<gene>
    <name evidence="5" type="ORF">ARD30_18020</name>
    <name evidence="6" type="ORF">SAMN05660750_02623</name>
</gene>